<dbReference type="RefSeq" id="XP_025401907.1">
    <property type="nucleotide sequence ID" value="XM_025542627.1"/>
</dbReference>
<sequence>MGISHSVTILAGLSLLGTVVIYVLGCHGAQLRMLNPVAVPESSVIGAEAYKIASG</sequence>
<feature type="transmembrane region" description="Helical" evidence="1">
    <location>
        <begin position="6"/>
        <end position="25"/>
    </location>
</feature>
<dbReference type="EMBL" id="MSFL01000005">
    <property type="protein sequence ID" value="PWY88371.1"/>
    <property type="molecule type" value="Genomic_DNA"/>
</dbReference>
<dbReference type="GeneID" id="37064864"/>
<gene>
    <name evidence="2" type="ORF">BO70DRAFT_359812</name>
</gene>
<keyword evidence="1" id="KW-0472">Membrane</keyword>
<evidence type="ECO:0000313" key="3">
    <source>
        <dbReference type="Proteomes" id="UP000247233"/>
    </source>
</evidence>
<organism evidence="2 3">
    <name type="scientific">Aspergillus heteromorphus CBS 117.55</name>
    <dbReference type="NCBI Taxonomy" id="1448321"/>
    <lineage>
        <taxon>Eukaryota</taxon>
        <taxon>Fungi</taxon>
        <taxon>Dikarya</taxon>
        <taxon>Ascomycota</taxon>
        <taxon>Pezizomycotina</taxon>
        <taxon>Eurotiomycetes</taxon>
        <taxon>Eurotiomycetidae</taxon>
        <taxon>Eurotiales</taxon>
        <taxon>Aspergillaceae</taxon>
        <taxon>Aspergillus</taxon>
        <taxon>Aspergillus subgen. Circumdati</taxon>
    </lineage>
</organism>
<name>A0A317WRL4_9EURO</name>
<comment type="caution">
    <text evidence="2">The sequence shown here is derived from an EMBL/GenBank/DDBJ whole genome shotgun (WGS) entry which is preliminary data.</text>
</comment>
<dbReference type="VEuPathDB" id="FungiDB:BO70DRAFT_359812"/>
<evidence type="ECO:0000256" key="1">
    <source>
        <dbReference type="SAM" id="Phobius"/>
    </source>
</evidence>
<dbReference type="Proteomes" id="UP000247233">
    <property type="component" value="Unassembled WGS sequence"/>
</dbReference>
<accession>A0A317WRL4</accession>
<evidence type="ECO:0000313" key="2">
    <source>
        <dbReference type="EMBL" id="PWY88371.1"/>
    </source>
</evidence>
<dbReference type="AlphaFoldDB" id="A0A317WRL4"/>
<protein>
    <submittedName>
        <fullName evidence="2">Uncharacterized protein</fullName>
    </submittedName>
</protein>
<keyword evidence="3" id="KW-1185">Reference proteome</keyword>
<keyword evidence="1" id="KW-0812">Transmembrane</keyword>
<proteinExistence type="predicted"/>
<keyword evidence="1" id="KW-1133">Transmembrane helix</keyword>
<reference evidence="2 3" key="1">
    <citation type="submission" date="2016-12" db="EMBL/GenBank/DDBJ databases">
        <title>The genomes of Aspergillus section Nigri reveals drivers in fungal speciation.</title>
        <authorList>
            <consortium name="DOE Joint Genome Institute"/>
            <person name="Vesth T.C."/>
            <person name="Nybo J."/>
            <person name="Theobald S."/>
            <person name="Brandl J."/>
            <person name="Frisvad J.C."/>
            <person name="Nielsen K.F."/>
            <person name="Lyhne E.K."/>
            <person name="Kogle M.E."/>
            <person name="Kuo A."/>
            <person name="Riley R."/>
            <person name="Clum A."/>
            <person name="Nolan M."/>
            <person name="Lipzen A."/>
            <person name="Salamov A."/>
            <person name="Henrissat B."/>
            <person name="Wiebenga A."/>
            <person name="De Vries R.P."/>
            <person name="Grigoriev I.V."/>
            <person name="Mortensen U.H."/>
            <person name="Andersen M.R."/>
            <person name="Baker S.E."/>
        </authorList>
    </citation>
    <scope>NUCLEOTIDE SEQUENCE [LARGE SCALE GENOMIC DNA]</scope>
    <source>
        <strain evidence="2 3">CBS 117.55</strain>
    </source>
</reference>